<organism evidence="1">
    <name type="scientific">Rhizophora mucronata</name>
    <name type="common">Asiatic mangrove</name>
    <dbReference type="NCBI Taxonomy" id="61149"/>
    <lineage>
        <taxon>Eukaryota</taxon>
        <taxon>Viridiplantae</taxon>
        <taxon>Streptophyta</taxon>
        <taxon>Embryophyta</taxon>
        <taxon>Tracheophyta</taxon>
        <taxon>Spermatophyta</taxon>
        <taxon>Magnoliopsida</taxon>
        <taxon>eudicotyledons</taxon>
        <taxon>Gunneridae</taxon>
        <taxon>Pentapetalae</taxon>
        <taxon>rosids</taxon>
        <taxon>fabids</taxon>
        <taxon>Malpighiales</taxon>
        <taxon>Rhizophoraceae</taxon>
        <taxon>Rhizophora</taxon>
    </lineage>
</organism>
<dbReference type="EMBL" id="GGEC01012587">
    <property type="protein sequence ID" value="MBW93070.1"/>
    <property type="molecule type" value="Transcribed_RNA"/>
</dbReference>
<sequence>MHHSMQSHAVVSSAEIRHKIRKEFYKPKNKC</sequence>
<proteinExistence type="predicted"/>
<name>A0A2P2JHX1_RHIMU</name>
<dbReference type="AlphaFoldDB" id="A0A2P2JHX1"/>
<accession>A0A2P2JHX1</accession>
<reference evidence="1" key="1">
    <citation type="submission" date="2018-02" db="EMBL/GenBank/DDBJ databases">
        <title>Rhizophora mucronata_Transcriptome.</title>
        <authorList>
            <person name="Meera S.P."/>
            <person name="Sreeshan A."/>
            <person name="Augustine A."/>
        </authorList>
    </citation>
    <scope>NUCLEOTIDE SEQUENCE</scope>
    <source>
        <tissue evidence="1">Leaf</tissue>
    </source>
</reference>
<protein>
    <submittedName>
        <fullName evidence="1">Uncharacterized protein</fullName>
    </submittedName>
</protein>
<evidence type="ECO:0000313" key="1">
    <source>
        <dbReference type="EMBL" id="MBW93070.1"/>
    </source>
</evidence>